<dbReference type="Pfam" id="PF11773">
    <property type="entry name" value="ComGE"/>
    <property type="match status" value="1"/>
</dbReference>
<dbReference type="InterPro" id="IPR053468">
    <property type="entry name" value="ComGE-like"/>
</dbReference>
<proteinExistence type="predicted"/>
<comment type="caution">
    <text evidence="1">The sequence shown here is derived from an EMBL/GenBank/DDBJ whole genome shotgun (WGS) entry which is preliminary data.</text>
</comment>
<dbReference type="NCBIfam" id="NF041013">
    <property type="entry name" value="T4P_ComGE"/>
    <property type="match status" value="1"/>
</dbReference>
<gene>
    <name evidence="1" type="ORF">JHK64_06095</name>
</gene>
<evidence type="ECO:0000313" key="1">
    <source>
        <dbReference type="EMBL" id="MBJ8350202.1"/>
    </source>
</evidence>
<dbReference type="AlphaFoldDB" id="A0A934PAN7"/>
<reference evidence="1 2" key="1">
    <citation type="journal article" date="2021" name="Int. J. Syst. Evol. Microbiol.">
        <title>Streptococcus vicugnae sp. nov., isolated from faeces of alpacas (Vicugna pacos) and cattle (Bos taurus), Streptococcus zalophi sp. nov., and Streptococcus pacificus sp. nov., isolated from respiratory tract of California sea lions (Zalophus californianus).</title>
        <authorList>
            <person name="Volokhov D.V."/>
            <person name="Zagorodnyaya T.A."/>
            <person name="Shen Z."/>
            <person name="Blom J."/>
            <person name="Furtak V.A."/>
            <person name="Eisenberg T."/>
            <person name="Fan P."/>
            <person name="Jeong K.C."/>
            <person name="Gao Y."/>
            <person name="Zhang S."/>
            <person name="Amselle M."/>
        </authorList>
    </citation>
    <scope>NUCLEOTIDE SEQUENCE [LARGE SCALE GENOMIC DNA]</scope>
    <source>
        <strain evidence="2">CSL7508-lung</strain>
    </source>
</reference>
<protein>
    <submittedName>
        <fullName evidence="1">Type II secretory pathway, pseudopilin PulG</fullName>
    </submittedName>
</protein>
<evidence type="ECO:0000313" key="2">
    <source>
        <dbReference type="Proteomes" id="UP000644875"/>
    </source>
</evidence>
<organism evidence="1 2">
    <name type="scientific">Streptococcus zalophi</name>
    <dbReference type="NCBI Taxonomy" id="640031"/>
    <lineage>
        <taxon>Bacteria</taxon>
        <taxon>Bacillati</taxon>
        <taxon>Bacillota</taxon>
        <taxon>Bacilli</taxon>
        <taxon>Lactobacillales</taxon>
        <taxon>Streptococcaceae</taxon>
        <taxon>Streptococcus</taxon>
    </lineage>
</organism>
<dbReference type="EMBL" id="JAENBP010000007">
    <property type="protein sequence ID" value="MBJ8350202.1"/>
    <property type="molecule type" value="Genomic_DNA"/>
</dbReference>
<sequence length="72" mass="7972">MVTTVILGELSKDSQRIKDNIRQEQVLNVASMAVQTHQSELTVDDVTVSVKESGNSIRVFHEGEEVMSVAEK</sequence>
<accession>A0A934PAN7</accession>
<dbReference type="InterPro" id="IPR021749">
    <property type="entry name" value="ComGE"/>
</dbReference>
<dbReference type="Proteomes" id="UP000644875">
    <property type="component" value="Unassembled WGS sequence"/>
</dbReference>
<name>A0A934PAN7_9STRE</name>
<keyword evidence="2" id="KW-1185">Reference proteome</keyword>